<comment type="cofactor">
    <cofactor evidence="7">
        <name>Mg(2+)</name>
        <dbReference type="ChEBI" id="CHEBI:18420"/>
    </cofactor>
    <text evidence="7">Binds 1 Mg(2+) ion per subunit.</text>
</comment>
<dbReference type="InterPro" id="IPR038120">
    <property type="entry name" value="Rpb1_funnel_sf"/>
</dbReference>
<name>A0ABR9XR26_9CHLB</name>
<evidence type="ECO:0000313" key="11">
    <source>
        <dbReference type="EMBL" id="MBF0636347.1"/>
    </source>
</evidence>
<evidence type="ECO:0000256" key="2">
    <source>
        <dbReference type="ARBA" id="ARBA00022679"/>
    </source>
</evidence>
<dbReference type="CDD" id="cd02655">
    <property type="entry name" value="RNAP_beta'_C"/>
    <property type="match status" value="1"/>
</dbReference>
<evidence type="ECO:0000313" key="12">
    <source>
        <dbReference type="Proteomes" id="UP000619838"/>
    </source>
</evidence>
<dbReference type="InterPro" id="IPR007083">
    <property type="entry name" value="RNA_pol_Rpb1_4"/>
</dbReference>
<proteinExistence type="inferred from homology"/>
<dbReference type="Gene3D" id="1.10.1790.20">
    <property type="match status" value="1"/>
</dbReference>
<organism evidence="11 12">
    <name type="scientific">Prosthecochloris ethylica</name>
    <dbReference type="NCBI Taxonomy" id="2743976"/>
    <lineage>
        <taxon>Bacteria</taxon>
        <taxon>Pseudomonadati</taxon>
        <taxon>Chlorobiota</taxon>
        <taxon>Chlorobiia</taxon>
        <taxon>Chlorobiales</taxon>
        <taxon>Chlorobiaceae</taxon>
        <taxon>Prosthecochloris</taxon>
    </lineage>
</organism>
<evidence type="ECO:0000256" key="5">
    <source>
        <dbReference type="ARBA" id="ARBA00023163"/>
    </source>
</evidence>
<evidence type="ECO:0000256" key="6">
    <source>
        <dbReference type="ARBA" id="ARBA00048552"/>
    </source>
</evidence>
<comment type="similarity">
    <text evidence="7 8">Belongs to the RNA polymerase beta' chain family.</text>
</comment>
<dbReference type="Gene3D" id="1.10.150.390">
    <property type="match status" value="1"/>
</dbReference>
<keyword evidence="4 7" id="KW-0479">Metal-binding</keyword>
<dbReference type="Gene3D" id="1.10.274.100">
    <property type="entry name" value="RNA polymerase Rpb1, domain 3"/>
    <property type="match status" value="1"/>
</dbReference>
<keyword evidence="12" id="KW-1185">Reference proteome</keyword>
<dbReference type="GO" id="GO:0003899">
    <property type="term" value="F:DNA-directed RNA polymerase activity"/>
    <property type="evidence" value="ECO:0007669"/>
    <property type="project" value="UniProtKB-EC"/>
</dbReference>
<dbReference type="Pfam" id="PF00623">
    <property type="entry name" value="RNA_pol_Rpb1_2"/>
    <property type="match status" value="1"/>
</dbReference>
<dbReference type="GO" id="GO:0000428">
    <property type="term" value="C:DNA-directed RNA polymerase complex"/>
    <property type="evidence" value="ECO:0007669"/>
    <property type="project" value="UniProtKB-KW"/>
</dbReference>
<feature type="binding site" evidence="7">
    <location>
        <position position="501"/>
    </location>
    <ligand>
        <name>Mg(2+)</name>
        <dbReference type="ChEBI" id="CHEBI:18420"/>
    </ligand>
</feature>
<dbReference type="InterPro" id="IPR044893">
    <property type="entry name" value="RNA_pol_Rpb1_clamp_domain"/>
</dbReference>
<feature type="binding site" evidence="7">
    <location>
        <position position="503"/>
    </location>
    <ligand>
        <name>Mg(2+)</name>
        <dbReference type="ChEBI" id="CHEBI:18420"/>
    </ligand>
</feature>
<dbReference type="HAMAP" id="MF_01322">
    <property type="entry name" value="RNApol_bact_RpoC"/>
    <property type="match status" value="1"/>
</dbReference>
<keyword evidence="3 7" id="KW-0548">Nucleotidyltransferase</keyword>
<feature type="binding site" evidence="7">
    <location>
        <position position="950"/>
    </location>
    <ligand>
        <name>Zn(2+)</name>
        <dbReference type="ChEBI" id="CHEBI:29105"/>
        <label>2</label>
    </ligand>
</feature>
<dbReference type="EC" id="2.7.7.6" evidence="7"/>
<feature type="binding site" evidence="7">
    <location>
        <position position="953"/>
    </location>
    <ligand>
        <name>Zn(2+)</name>
        <dbReference type="ChEBI" id="CHEBI:29105"/>
        <label>2</label>
    </ligand>
</feature>
<feature type="binding site" evidence="7">
    <location>
        <position position="85"/>
    </location>
    <ligand>
        <name>Zn(2+)</name>
        <dbReference type="ChEBI" id="CHEBI:29105"/>
        <label>1</label>
    </ligand>
</feature>
<feature type="binding site" evidence="7">
    <location>
        <position position="499"/>
    </location>
    <ligand>
        <name>Mg(2+)</name>
        <dbReference type="ChEBI" id="CHEBI:18420"/>
    </ligand>
</feature>
<evidence type="ECO:0000256" key="3">
    <source>
        <dbReference type="ARBA" id="ARBA00022695"/>
    </source>
</evidence>
<dbReference type="PANTHER" id="PTHR19376">
    <property type="entry name" value="DNA-DIRECTED RNA POLYMERASE"/>
    <property type="match status" value="1"/>
</dbReference>
<evidence type="ECO:0000256" key="9">
    <source>
        <dbReference type="SAM" id="MobiDB-lite"/>
    </source>
</evidence>
<dbReference type="Pfam" id="PF04998">
    <property type="entry name" value="RNA_pol_Rpb1_5"/>
    <property type="match status" value="1"/>
</dbReference>
<evidence type="ECO:0000259" key="10">
    <source>
        <dbReference type="SMART" id="SM00663"/>
    </source>
</evidence>
<gene>
    <name evidence="7 11" type="primary">rpoC</name>
    <name evidence="11" type="ORF">INT08_04015</name>
</gene>
<sequence>MIFSQGSSPIKGDFSKIKFSIASPESILAHSRGEVLKPETINYRTFKPERDGLMCEKIFGPTKDWECYCGKYKRVRYKGIICDRCGVEVTMKSVRRERMGHISLAVPVVHTWFFRSVPSKIGALLDLSTKELERIIYYEVYVVINPGEPGEKQGIKKLDRLTEEQYFQIITEYEDNQDLDDDDPAKFVAKMGGEAIHTLLKGLDLDTSAEHLRKVLRESGSEQKKADALKRLKVVEAFRKSYEPQKKTRRKPGGLFPEDDMPEPYVYEGNKPEYMVMEVIPVIPPELRPLVPLEGGRFATSDLNDLYRRVIIRNNRLKKLIDIRAPEVILRNEKRMLQEAVDALFDNSRKANAVKTGESNRPLKSLSDALKGKQGRFRQNLLGKRVDYSGRSVIVVGPELKLHECGLPKSMAIELFQPFVIRRLVERGIAKSVKSAKKLIDKKDPIVWDVLEKVIDGRPVLLNRAPTLHRLGIQAFQPVLIEGKAIQIHPLVCTAFNADFDGDQMAVHVPLSQEAQLEASLLMLSSHNLILPQSGKPVTVPSQDMVLGMYYLTKSRIGEKGQGHVFYSTEEVRIAYNEERIGLHSLVFVRYDGHIVQKFDPVRMLEIIPEDQGEKKAWLKQEIEAGRLLVTTVGRVIFNQYVPDDIGFVNKVIDKKGAKELIAKICSEVGNVQAAEFLDNIKQVGYHYAMKGGLSIGLSDAIIPEAKVQLIKKATRESNKILREYNRGTLTENERYNQIVDVWQKVTNLVAEESYQKLRKDRAGFNPLFMMLDSGARGSREQVRQLTGMRGLIARPQKSMSGQPGEIIENPIISNLKEGLTVLEYFVSTHGARKGLSDTSLKTADAGYLTRRLHDVAQDVIVTMEDCGTTRGLHVERSIEEETGGQIKFSDKIRGRIAARDIWDTLKDEIVVPAGGVISDDIADAIQGNLGVLEADIRSVLTCEAKQGICAKCYGTNLAVHKVVENGEAVGVIAAQSIGEPGTQLTLRTFHQGGTAQGGIAETETKAVYEGMVDFENVRTVEQQTVNEDGMPESRTLVIQKNGKINIVDPDSGKLLKRHDVPHGANLMCSKGDMVKKDDVLFSSEPNSTQFIAEQEGYVKFADIEKGVTYKEEVDPQTGYVQHVIINWRTKLRASETREPRIMIVSEAGEILKTYPLPIKSNMFVEDGQKVIIGDLLAKVPRNLDRVGGDITAGLPKVTELFEARIPSDPAIVSEIDGYVSFGSQRRSSKEIKVKNEFGEEKTYYVQVGKHVLANEGDEVKAGEPLTDGAISPQDILRIQGPNAVQQYLVNEIQKVYQINAGVEISDKHLEVIVRQMLQKVKVEEPGDTELLPGDLIDRTVFIEANEAIAEKVRVTERGDAPARIQEGQLYKMRDITKINRELRKNAKSLIVVEPAVQATSHPILLGITSAALQTESVISAASFQETTKVLTDAAVSGKADNLLGLKENVIVGKLIPAGTGLKAYRKLELVKPEPEMSVEPVTEELAPADGDNDSQTPEDGAAS</sequence>
<dbReference type="InterPro" id="IPR012754">
    <property type="entry name" value="DNA-dir_RpoC_beta_prime_bact"/>
</dbReference>
<dbReference type="PANTHER" id="PTHR19376:SF54">
    <property type="entry name" value="DNA-DIRECTED RNA POLYMERASE SUBUNIT BETA"/>
    <property type="match status" value="1"/>
</dbReference>
<dbReference type="InterPro" id="IPR007066">
    <property type="entry name" value="RNA_pol_Rpb1_3"/>
</dbReference>
<comment type="catalytic activity">
    <reaction evidence="6 7 8">
        <text>RNA(n) + a ribonucleoside 5'-triphosphate = RNA(n+1) + diphosphate</text>
        <dbReference type="Rhea" id="RHEA:21248"/>
        <dbReference type="Rhea" id="RHEA-COMP:14527"/>
        <dbReference type="Rhea" id="RHEA-COMP:17342"/>
        <dbReference type="ChEBI" id="CHEBI:33019"/>
        <dbReference type="ChEBI" id="CHEBI:61557"/>
        <dbReference type="ChEBI" id="CHEBI:140395"/>
        <dbReference type="EC" id="2.7.7.6"/>
    </reaction>
</comment>
<dbReference type="InterPro" id="IPR045867">
    <property type="entry name" value="DNA-dir_RpoC_beta_prime"/>
</dbReference>
<dbReference type="Gene3D" id="2.40.40.20">
    <property type="match status" value="1"/>
</dbReference>
<evidence type="ECO:0000256" key="4">
    <source>
        <dbReference type="ARBA" id="ARBA00022723"/>
    </source>
</evidence>
<comment type="cofactor">
    <cofactor evidence="7">
        <name>Zn(2+)</name>
        <dbReference type="ChEBI" id="CHEBI:29105"/>
    </cofactor>
    <text evidence="7">Binds 2 Zn(2+) ions per subunit.</text>
</comment>
<dbReference type="Gene3D" id="4.10.860.120">
    <property type="entry name" value="RNA polymerase II, clamp domain"/>
    <property type="match status" value="1"/>
</dbReference>
<feature type="binding site" evidence="7">
    <location>
        <position position="82"/>
    </location>
    <ligand>
        <name>Zn(2+)</name>
        <dbReference type="ChEBI" id="CHEBI:29105"/>
        <label>1</label>
    </ligand>
</feature>
<dbReference type="Proteomes" id="UP000619838">
    <property type="component" value="Unassembled WGS sequence"/>
</dbReference>
<protein>
    <recommendedName>
        <fullName evidence="7">DNA-directed RNA polymerase subunit beta'</fullName>
        <shortName evidence="7">RNAP subunit beta'</shortName>
        <ecNumber evidence="7">2.7.7.6</ecNumber>
    </recommendedName>
    <alternativeName>
        <fullName evidence="7">RNA polymerase subunit beta'</fullName>
    </alternativeName>
    <alternativeName>
        <fullName evidence="7">Transcriptase subunit beta'</fullName>
    </alternativeName>
</protein>
<keyword evidence="7" id="KW-0460">Magnesium</keyword>
<feature type="domain" description="RNA polymerase N-terminal" evidence="10">
    <location>
        <begin position="273"/>
        <end position="553"/>
    </location>
</feature>
<evidence type="ECO:0000256" key="1">
    <source>
        <dbReference type="ARBA" id="ARBA00022478"/>
    </source>
</evidence>
<dbReference type="InterPro" id="IPR042102">
    <property type="entry name" value="RNA_pol_Rpb1_3_sf"/>
</dbReference>
<dbReference type="InterPro" id="IPR006592">
    <property type="entry name" value="RNA_pol_N"/>
</dbReference>
<dbReference type="SUPFAM" id="SSF64484">
    <property type="entry name" value="beta and beta-prime subunits of DNA dependent RNA-polymerase"/>
    <property type="match status" value="1"/>
</dbReference>
<dbReference type="EMBL" id="JADGII010000005">
    <property type="protein sequence ID" value="MBF0636347.1"/>
    <property type="molecule type" value="Genomic_DNA"/>
</dbReference>
<dbReference type="InterPro" id="IPR007081">
    <property type="entry name" value="RNA_pol_Rpb1_5"/>
</dbReference>
<feature type="binding site" evidence="7">
    <location>
        <position position="943"/>
    </location>
    <ligand>
        <name>Zn(2+)</name>
        <dbReference type="ChEBI" id="CHEBI:29105"/>
        <label>2</label>
    </ligand>
</feature>
<keyword evidence="7" id="KW-0862">Zinc</keyword>
<comment type="subunit">
    <text evidence="7">The RNAP catalytic core consists of 2 alpha, 1 beta, 1 beta' and 1 omega subunit. When a sigma factor is associated with the core the holoenzyme is formed, which can initiate transcription.</text>
</comment>
<dbReference type="Gene3D" id="1.10.132.30">
    <property type="match status" value="1"/>
</dbReference>
<dbReference type="SMART" id="SM00663">
    <property type="entry name" value="RPOLA_N"/>
    <property type="match status" value="1"/>
</dbReference>
<comment type="caution">
    <text evidence="11">The sequence shown here is derived from an EMBL/GenBank/DDBJ whole genome shotgun (WGS) entry which is preliminary data.</text>
</comment>
<feature type="binding site" evidence="7">
    <location>
        <position position="867"/>
    </location>
    <ligand>
        <name>Zn(2+)</name>
        <dbReference type="ChEBI" id="CHEBI:29105"/>
        <label>2</label>
    </ligand>
</feature>
<dbReference type="RefSeq" id="WP_175187170.1">
    <property type="nucleotide sequence ID" value="NZ_JABVZQ010000005.1"/>
</dbReference>
<dbReference type="Pfam" id="PF04983">
    <property type="entry name" value="RNA_pol_Rpb1_3"/>
    <property type="match status" value="1"/>
</dbReference>
<feature type="binding site" evidence="7">
    <location>
        <position position="67"/>
    </location>
    <ligand>
        <name>Zn(2+)</name>
        <dbReference type="ChEBI" id="CHEBI:29105"/>
        <label>1</label>
    </ligand>
</feature>
<keyword evidence="5 7" id="KW-0804">Transcription</keyword>
<feature type="binding site" evidence="7">
    <location>
        <position position="69"/>
    </location>
    <ligand>
        <name>Zn(2+)</name>
        <dbReference type="ChEBI" id="CHEBI:29105"/>
        <label>1</label>
    </ligand>
</feature>
<dbReference type="NCBIfam" id="TIGR02386">
    <property type="entry name" value="rpoC_TIGR"/>
    <property type="match status" value="1"/>
</dbReference>
<reference evidence="11 12" key="1">
    <citation type="journal article" date="2020" name="Microorganisms">
        <title>Simultaneous Genome Sequencing of Prosthecochloris ethylica and Desulfuromonas acetoxidans within a Syntrophic Mixture Reveals Unique Pili and Protein Interactions.</title>
        <authorList>
            <person name="Kyndt J.A."/>
            <person name="Van Beeumen J.J."/>
            <person name="Meyer T.E."/>
        </authorList>
    </citation>
    <scope>NUCLEOTIDE SEQUENCE [LARGE SCALE GENOMIC DNA]</scope>
    <source>
        <strain evidence="11 12">N3</strain>
    </source>
</reference>
<dbReference type="Pfam" id="PF04997">
    <property type="entry name" value="RNA_pol_Rpb1_1"/>
    <property type="match status" value="1"/>
</dbReference>
<keyword evidence="1 7" id="KW-0240">DNA-directed RNA polymerase</keyword>
<keyword evidence="2 7" id="KW-0808">Transferase</keyword>
<dbReference type="CDD" id="cd01609">
    <property type="entry name" value="RNAP_beta'_N"/>
    <property type="match status" value="1"/>
</dbReference>
<feature type="region of interest" description="Disordered" evidence="9">
    <location>
        <begin position="1473"/>
        <end position="1504"/>
    </location>
</feature>
<comment type="function">
    <text evidence="7 8">DNA-dependent RNA polymerase catalyzes the transcription of DNA into RNA using the four ribonucleoside triphosphates as substrates.</text>
</comment>
<dbReference type="Gene3D" id="2.40.50.100">
    <property type="match status" value="3"/>
</dbReference>
<accession>A0ABR9XR26</accession>
<dbReference type="Pfam" id="PF05000">
    <property type="entry name" value="RNA_pol_Rpb1_4"/>
    <property type="match status" value="1"/>
</dbReference>
<evidence type="ECO:0000256" key="7">
    <source>
        <dbReference type="HAMAP-Rule" id="MF_01322"/>
    </source>
</evidence>
<dbReference type="InterPro" id="IPR000722">
    <property type="entry name" value="RNA_pol_asu"/>
</dbReference>
<dbReference type="InterPro" id="IPR007080">
    <property type="entry name" value="RNA_pol_Rpb1_1"/>
</dbReference>
<evidence type="ECO:0000256" key="8">
    <source>
        <dbReference type="RuleBase" id="RU004279"/>
    </source>
</evidence>
<dbReference type="Gene3D" id="1.10.40.90">
    <property type="match status" value="1"/>
</dbReference>
<feature type="region of interest" description="Disordered" evidence="9">
    <location>
        <begin position="244"/>
        <end position="263"/>
    </location>
</feature>